<evidence type="ECO:0000256" key="5">
    <source>
        <dbReference type="ARBA" id="ARBA00023004"/>
    </source>
</evidence>
<evidence type="ECO:0000256" key="7">
    <source>
        <dbReference type="ARBA" id="ARBA00023204"/>
    </source>
</evidence>
<dbReference type="Gene3D" id="3.40.470.10">
    <property type="entry name" value="Uracil-DNA glycosylase-like domain"/>
    <property type="match status" value="1"/>
</dbReference>
<organism evidence="9 10">
    <name type="scientific">Tetragenococcus solitarius</name>
    <dbReference type="NCBI Taxonomy" id="71453"/>
    <lineage>
        <taxon>Bacteria</taxon>
        <taxon>Bacillati</taxon>
        <taxon>Bacillota</taxon>
        <taxon>Bacilli</taxon>
        <taxon>Lactobacillales</taxon>
        <taxon>Enterococcaceae</taxon>
        <taxon>Tetragenococcus</taxon>
    </lineage>
</organism>
<feature type="domain" description="Uracil-DNA glycosylase-like" evidence="8">
    <location>
        <begin position="25"/>
        <end position="198"/>
    </location>
</feature>
<dbReference type="InterPro" id="IPR051536">
    <property type="entry name" value="UDG_Type-4/5"/>
</dbReference>
<dbReference type="CDD" id="cd10030">
    <property type="entry name" value="UDG-F4_TTUDGA_SPO1dp_like"/>
    <property type="match status" value="1"/>
</dbReference>
<comment type="caution">
    <text evidence="9">The sequence shown here is derived from an EMBL/GenBank/DDBJ whole genome shotgun (WGS) entry which is preliminary data.</text>
</comment>
<evidence type="ECO:0000256" key="3">
    <source>
        <dbReference type="ARBA" id="ARBA00022763"/>
    </source>
</evidence>
<dbReference type="Proteomes" id="UP001501577">
    <property type="component" value="Unassembled WGS sequence"/>
</dbReference>
<accession>A0ABN3YFJ2</accession>
<keyword evidence="4" id="KW-0378">Hydrolase</keyword>
<sequence>MDYPNNLKKEIINQSKKFQLEGFLPGRGAENAMVMLVAEAPGQTEIKTQIPFSGQAGKGLDAALERIRLQRKDIYMTSVVKSRPYSVKKKGEKRSYPNRTPNKSEVRLFAPLFDYEIKTVQPQIIVALGNSALKRILGNQYTVSKYHGKKLEQPIYQLSNDNKNYEETEKKYFIYPMYHPAAILYNRNLKETINKDWDHLSTVIEKVTNTKK</sequence>
<dbReference type="SMART" id="SM00986">
    <property type="entry name" value="UDG"/>
    <property type="match status" value="1"/>
</dbReference>
<evidence type="ECO:0000256" key="2">
    <source>
        <dbReference type="ARBA" id="ARBA00022723"/>
    </source>
</evidence>
<evidence type="ECO:0000256" key="1">
    <source>
        <dbReference type="ARBA" id="ARBA00022485"/>
    </source>
</evidence>
<keyword evidence="2" id="KW-0479">Metal-binding</keyword>
<dbReference type="InterPro" id="IPR005122">
    <property type="entry name" value="Uracil-DNA_glycosylase-like"/>
</dbReference>
<evidence type="ECO:0000313" key="10">
    <source>
        <dbReference type="Proteomes" id="UP001501577"/>
    </source>
</evidence>
<keyword evidence="5" id="KW-0408">Iron</keyword>
<dbReference type="InterPro" id="IPR036895">
    <property type="entry name" value="Uracil-DNA_glycosylase-like_sf"/>
</dbReference>
<keyword evidence="3" id="KW-0227">DNA damage</keyword>
<reference evidence="9 10" key="1">
    <citation type="journal article" date="2019" name="Int. J. Syst. Evol. Microbiol.">
        <title>The Global Catalogue of Microorganisms (GCM) 10K type strain sequencing project: providing services to taxonomists for standard genome sequencing and annotation.</title>
        <authorList>
            <consortium name="The Broad Institute Genomics Platform"/>
            <consortium name="The Broad Institute Genome Sequencing Center for Infectious Disease"/>
            <person name="Wu L."/>
            <person name="Ma J."/>
        </authorList>
    </citation>
    <scope>NUCLEOTIDE SEQUENCE [LARGE SCALE GENOMIC DNA]</scope>
    <source>
        <strain evidence="9 10">JCM 8736</strain>
    </source>
</reference>
<name>A0ABN3YFJ2_9ENTE</name>
<keyword evidence="7" id="KW-0234">DNA repair</keyword>
<evidence type="ECO:0000313" key="9">
    <source>
        <dbReference type="EMBL" id="GAA3026240.1"/>
    </source>
</evidence>
<evidence type="ECO:0000256" key="4">
    <source>
        <dbReference type="ARBA" id="ARBA00022801"/>
    </source>
</evidence>
<keyword evidence="6" id="KW-0411">Iron-sulfur</keyword>
<keyword evidence="10" id="KW-1185">Reference proteome</keyword>
<gene>
    <name evidence="9" type="ORF">GCM10019998_23430</name>
</gene>
<protein>
    <submittedName>
        <fullName evidence="9">Uracil-DNA glycosylase</fullName>
    </submittedName>
</protein>
<dbReference type="SUPFAM" id="SSF52141">
    <property type="entry name" value="Uracil-DNA glycosylase-like"/>
    <property type="match status" value="1"/>
</dbReference>
<dbReference type="EMBL" id="BAAAXQ010000077">
    <property type="protein sequence ID" value="GAA3026240.1"/>
    <property type="molecule type" value="Genomic_DNA"/>
</dbReference>
<dbReference type="PANTHER" id="PTHR33693">
    <property type="entry name" value="TYPE-5 URACIL-DNA GLYCOSYLASE"/>
    <property type="match status" value="1"/>
</dbReference>
<dbReference type="PANTHER" id="PTHR33693:SF1">
    <property type="entry name" value="TYPE-4 URACIL-DNA GLYCOSYLASE"/>
    <property type="match status" value="1"/>
</dbReference>
<dbReference type="Pfam" id="PF03167">
    <property type="entry name" value="UDG"/>
    <property type="match status" value="1"/>
</dbReference>
<proteinExistence type="predicted"/>
<evidence type="ECO:0000259" key="8">
    <source>
        <dbReference type="SMART" id="SM00986"/>
    </source>
</evidence>
<dbReference type="RefSeq" id="WP_068709121.1">
    <property type="nucleotide sequence ID" value="NZ_BAAAXQ010000077.1"/>
</dbReference>
<evidence type="ECO:0000256" key="6">
    <source>
        <dbReference type="ARBA" id="ARBA00023014"/>
    </source>
</evidence>
<dbReference type="SMART" id="SM00987">
    <property type="entry name" value="UreE_C"/>
    <property type="match status" value="1"/>
</dbReference>
<keyword evidence="1" id="KW-0004">4Fe-4S</keyword>